<name>A0A4C1SF83_EUMVA</name>
<gene>
    <name evidence="1" type="ORF">EVAR_74364_1</name>
</gene>
<dbReference type="EMBL" id="BGZK01000004">
    <property type="protein sequence ID" value="GBP00037.1"/>
    <property type="molecule type" value="Genomic_DNA"/>
</dbReference>
<protein>
    <submittedName>
        <fullName evidence="1">Uncharacterized protein</fullName>
    </submittedName>
</protein>
<sequence length="179" mass="19787">MPGRKVLHSLNVHAGMERSLLVPDNIFARTAPSPEPKGWRRSRGREWFAKNGKRIFHTGNKYISSPDQCGTPIYLSAGPAPARAVAGRTLHATSTSFVPAPGDLYLISTFPASPTPRARPVGPLCPPPPRTYRPSDSDKYFKYWIAPISQRGPRHPGGVSEISLVRELFRFPVAVVYQE</sequence>
<organism evidence="1 2">
    <name type="scientific">Eumeta variegata</name>
    <name type="common">Bagworm moth</name>
    <name type="synonym">Eumeta japonica</name>
    <dbReference type="NCBI Taxonomy" id="151549"/>
    <lineage>
        <taxon>Eukaryota</taxon>
        <taxon>Metazoa</taxon>
        <taxon>Ecdysozoa</taxon>
        <taxon>Arthropoda</taxon>
        <taxon>Hexapoda</taxon>
        <taxon>Insecta</taxon>
        <taxon>Pterygota</taxon>
        <taxon>Neoptera</taxon>
        <taxon>Endopterygota</taxon>
        <taxon>Lepidoptera</taxon>
        <taxon>Glossata</taxon>
        <taxon>Ditrysia</taxon>
        <taxon>Tineoidea</taxon>
        <taxon>Psychidae</taxon>
        <taxon>Oiketicinae</taxon>
        <taxon>Eumeta</taxon>
    </lineage>
</organism>
<evidence type="ECO:0000313" key="1">
    <source>
        <dbReference type="EMBL" id="GBP00037.1"/>
    </source>
</evidence>
<dbReference type="Proteomes" id="UP000299102">
    <property type="component" value="Unassembled WGS sequence"/>
</dbReference>
<evidence type="ECO:0000313" key="2">
    <source>
        <dbReference type="Proteomes" id="UP000299102"/>
    </source>
</evidence>
<comment type="caution">
    <text evidence="1">The sequence shown here is derived from an EMBL/GenBank/DDBJ whole genome shotgun (WGS) entry which is preliminary data.</text>
</comment>
<keyword evidence="2" id="KW-1185">Reference proteome</keyword>
<reference evidence="1 2" key="1">
    <citation type="journal article" date="2019" name="Commun. Biol.">
        <title>The bagworm genome reveals a unique fibroin gene that provides high tensile strength.</title>
        <authorList>
            <person name="Kono N."/>
            <person name="Nakamura H."/>
            <person name="Ohtoshi R."/>
            <person name="Tomita M."/>
            <person name="Numata K."/>
            <person name="Arakawa K."/>
        </authorList>
    </citation>
    <scope>NUCLEOTIDE SEQUENCE [LARGE SCALE GENOMIC DNA]</scope>
</reference>
<accession>A0A4C1SF83</accession>
<proteinExistence type="predicted"/>
<dbReference type="AlphaFoldDB" id="A0A4C1SF83"/>